<sequence>MHLGRVAVATTWVAAAAGVVVVLAAVPGLDAFRWLALTAGLAVAVGIAGQLAVADRSGFVLRLAAASVGAFVLVAIGALLAAAGA</sequence>
<feature type="transmembrane region" description="Helical" evidence="1">
    <location>
        <begin position="60"/>
        <end position="83"/>
    </location>
</feature>
<dbReference type="Proteomes" id="UP001597347">
    <property type="component" value="Unassembled WGS sequence"/>
</dbReference>
<dbReference type="EMBL" id="JBHUEA010000009">
    <property type="protein sequence ID" value="MFD1721383.1"/>
    <property type="molecule type" value="Genomic_DNA"/>
</dbReference>
<keyword evidence="1" id="KW-0472">Membrane</keyword>
<gene>
    <name evidence="2" type="ORF">ACFSBI_07455</name>
</gene>
<keyword evidence="1" id="KW-0812">Transmembrane</keyword>
<feature type="transmembrane region" description="Helical" evidence="1">
    <location>
        <begin position="34"/>
        <end position="53"/>
    </location>
</feature>
<proteinExistence type="predicted"/>
<keyword evidence="1" id="KW-1133">Transmembrane helix</keyword>
<organism evidence="2 3">
    <name type="scientific">Amnibacterium endophyticum</name>
    <dbReference type="NCBI Taxonomy" id="2109337"/>
    <lineage>
        <taxon>Bacteria</taxon>
        <taxon>Bacillati</taxon>
        <taxon>Actinomycetota</taxon>
        <taxon>Actinomycetes</taxon>
        <taxon>Micrococcales</taxon>
        <taxon>Microbacteriaceae</taxon>
        <taxon>Amnibacterium</taxon>
    </lineage>
</organism>
<dbReference type="RefSeq" id="WP_377933571.1">
    <property type="nucleotide sequence ID" value="NZ_JBHUEA010000009.1"/>
</dbReference>
<evidence type="ECO:0000313" key="2">
    <source>
        <dbReference type="EMBL" id="MFD1721383.1"/>
    </source>
</evidence>
<name>A0ABW4LCX6_9MICO</name>
<keyword evidence="3" id="KW-1185">Reference proteome</keyword>
<comment type="caution">
    <text evidence="2">The sequence shown here is derived from an EMBL/GenBank/DDBJ whole genome shotgun (WGS) entry which is preliminary data.</text>
</comment>
<protein>
    <submittedName>
        <fullName evidence="2">Uncharacterized protein</fullName>
    </submittedName>
</protein>
<accession>A0ABW4LCX6</accession>
<evidence type="ECO:0000313" key="3">
    <source>
        <dbReference type="Proteomes" id="UP001597347"/>
    </source>
</evidence>
<evidence type="ECO:0000256" key="1">
    <source>
        <dbReference type="SAM" id="Phobius"/>
    </source>
</evidence>
<reference evidence="3" key="1">
    <citation type="journal article" date="2019" name="Int. J. Syst. Evol. Microbiol.">
        <title>The Global Catalogue of Microorganisms (GCM) 10K type strain sequencing project: providing services to taxonomists for standard genome sequencing and annotation.</title>
        <authorList>
            <consortium name="The Broad Institute Genomics Platform"/>
            <consortium name="The Broad Institute Genome Sequencing Center for Infectious Disease"/>
            <person name="Wu L."/>
            <person name="Ma J."/>
        </authorList>
    </citation>
    <scope>NUCLEOTIDE SEQUENCE [LARGE SCALE GENOMIC DNA]</scope>
    <source>
        <strain evidence="3">CGMCC 1.12471</strain>
    </source>
</reference>